<evidence type="ECO:0000313" key="4">
    <source>
        <dbReference type="Proteomes" id="UP000245956"/>
    </source>
</evidence>
<dbReference type="PANTHER" id="PTHR10622:SF10">
    <property type="entry name" value="HET DOMAIN-CONTAINING PROTEIN"/>
    <property type="match status" value="1"/>
</dbReference>
<feature type="domain" description="DUF8212" evidence="2">
    <location>
        <begin position="223"/>
        <end position="245"/>
    </location>
</feature>
<comment type="caution">
    <text evidence="3">The sequence shown here is derived from an EMBL/GenBank/DDBJ whole genome shotgun (WGS) entry which is preliminary data.</text>
</comment>
<proteinExistence type="predicted"/>
<dbReference type="PANTHER" id="PTHR10622">
    <property type="entry name" value="HET DOMAIN-CONTAINING PROTEIN"/>
    <property type="match status" value="1"/>
</dbReference>
<feature type="domain" description="Heterokaryon incompatibility" evidence="1">
    <location>
        <begin position="22"/>
        <end position="108"/>
    </location>
</feature>
<dbReference type="Pfam" id="PF26640">
    <property type="entry name" value="DUF8212"/>
    <property type="match status" value="1"/>
</dbReference>
<dbReference type="InterPro" id="IPR058525">
    <property type="entry name" value="DUF8212"/>
</dbReference>
<reference evidence="3 4" key="1">
    <citation type="journal article" date="2016" name="Front. Microbiol.">
        <title>Genome and transcriptome sequences reveal the specific parasitism of the nematophagous Purpureocillium lilacinum 36-1.</title>
        <authorList>
            <person name="Xie J."/>
            <person name="Li S."/>
            <person name="Mo C."/>
            <person name="Xiao X."/>
            <person name="Peng D."/>
            <person name="Wang G."/>
            <person name="Xiao Y."/>
        </authorList>
    </citation>
    <scope>NUCLEOTIDE SEQUENCE [LARGE SCALE GENOMIC DNA]</scope>
    <source>
        <strain evidence="3 4">36-1</strain>
    </source>
</reference>
<dbReference type="Proteomes" id="UP000245956">
    <property type="component" value="Unassembled WGS sequence"/>
</dbReference>
<dbReference type="EMBL" id="LCWV01000023">
    <property type="protein sequence ID" value="PWI66659.1"/>
    <property type="molecule type" value="Genomic_DNA"/>
</dbReference>
<gene>
    <name evidence="3" type="ORF">PCL_04797</name>
</gene>
<accession>A0A2U3DWN0</accession>
<sequence length="586" mass="65343">MRLLNTTTFQLVLFSDDHVPPYAILSHAWADEEVSFESLSGAATPPTHLRGWAKIAETCAASRALDLAHVWVDTCCIDKSSSAELSEAINSMFRWYQEASVCIAYLADVGPVGDGFEASRWFTRGWTLQELIAPRKVLFYGGDWAQLGTRVSLKGLIKEVTGIPEQLLAPRDFNDERLDAFSVAQRMSWAAARVTTRPEDVAYCLLGLFDINMPLLYGEGRAKAFKRLQEEIIKSTEDESLYAWRCRPESLRERHFWGLLADGPTAFGNYRGLLPVRSRYLSRRRAGKTVSVTNRGLKLEVLLTPFPNDASATIFFAFLDCDVRREGSTSTLAPAILLQRTAWDSDADFIRIRPDILALSMMNVVVLPDEISLKVGAGLGDHNAALAEAIPRQISVPHNCMAALPPSGILFDPQVEYSGNLPVQVTVNVTSRSPTWQYFATPTLPDSRELYEINFNLVAVPNVDQLKAPTVFGVLELDISTASVGDDLCCLVAGLEPTDPNPFGTPALYFVPWCAFESRRSVVDSSFEHVMNRSSRQGREHFDLGHGRRLVATIELDTKYSRLFYRLRLRVTDSDVPRQRRQDAAG</sequence>
<dbReference type="AlphaFoldDB" id="A0A2U3DWN0"/>
<dbReference type="Pfam" id="PF06985">
    <property type="entry name" value="HET"/>
    <property type="match status" value="1"/>
</dbReference>
<evidence type="ECO:0000259" key="2">
    <source>
        <dbReference type="Pfam" id="PF26640"/>
    </source>
</evidence>
<evidence type="ECO:0000259" key="1">
    <source>
        <dbReference type="Pfam" id="PF06985"/>
    </source>
</evidence>
<evidence type="ECO:0000313" key="3">
    <source>
        <dbReference type="EMBL" id="PWI66659.1"/>
    </source>
</evidence>
<dbReference type="InterPro" id="IPR010730">
    <property type="entry name" value="HET"/>
</dbReference>
<organism evidence="3 4">
    <name type="scientific">Purpureocillium lilacinum</name>
    <name type="common">Paecilomyces lilacinus</name>
    <dbReference type="NCBI Taxonomy" id="33203"/>
    <lineage>
        <taxon>Eukaryota</taxon>
        <taxon>Fungi</taxon>
        <taxon>Dikarya</taxon>
        <taxon>Ascomycota</taxon>
        <taxon>Pezizomycotina</taxon>
        <taxon>Sordariomycetes</taxon>
        <taxon>Hypocreomycetidae</taxon>
        <taxon>Hypocreales</taxon>
        <taxon>Ophiocordycipitaceae</taxon>
        <taxon>Purpureocillium</taxon>
    </lineage>
</organism>
<protein>
    <submittedName>
        <fullName evidence="3">Uncharacterized protein</fullName>
    </submittedName>
</protein>
<name>A0A2U3DWN0_PURLI</name>